<dbReference type="PANTHER" id="PTHR43667">
    <property type="entry name" value="CYCLOPROPANE-FATTY-ACYL-PHOSPHOLIPID SYNTHASE"/>
    <property type="match status" value="1"/>
</dbReference>
<comment type="caution">
    <text evidence="1">The sequence shown here is derived from an EMBL/GenBank/DDBJ whole genome shotgun (WGS) entry which is preliminary data.</text>
</comment>
<dbReference type="RefSeq" id="WP_377553554.1">
    <property type="nucleotide sequence ID" value="NZ_JBHSBN010000062.1"/>
</dbReference>
<dbReference type="InterPro" id="IPR050723">
    <property type="entry name" value="CFA/CMAS"/>
</dbReference>
<accession>A0ABV8KY39</accession>
<protein>
    <submittedName>
        <fullName evidence="1">Class I SAM-dependent methyltransferase</fullName>
        <ecNumber evidence="1">2.1.1.-</ecNumber>
    </submittedName>
</protein>
<keyword evidence="1" id="KW-0808">Transferase</keyword>
<dbReference type="SUPFAM" id="SSF53335">
    <property type="entry name" value="S-adenosyl-L-methionine-dependent methyltransferases"/>
    <property type="match status" value="1"/>
</dbReference>
<dbReference type="PANTHER" id="PTHR43667:SF2">
    <property type="entry name" value="FATTY ACID C-METHYL TRANSFERASE"/>
    <property type="match status" value="1"/>
</dbReference>
<dbReference type="GO" id="GO:0032259">
    <property type="term" value="P:methylation"/>
    <property type="evidence" value="ECO:0007669"/>
    <property type="project" value="UniProtKB-KW"/>
</dbReference>
<dbReference type="Proteomes" id="UP001595868">
    <property type="component" value="Unassembled WGS sequence"/>
</dbReference>
<dbReference type="Gene3D" id="3.40.50.150">
    <property type="entry name" value="Vaccinia Virus protein VP39"/>
    <property type="match status" value="1"/>
</dbReference>
<dbReference type="GO" id="GO:0008168">
    <property type="term" value="F:methyltransferase activity"/>
    <property type="evidence" value="ECO:0007669"/>
    <property type="project" value="UniProtKB-KW"/>
</dbReference>
<keyword evidence="2" id="KW-1185">Reference proteome</keyword>
<organism evidence="1 2">
    <name type="scientific">Micromonospora zhanjiangensis</name>
    <dbReference type="NCBI Taxonomy" id="1522057"/>
    <lineage>
        <taxon>Bacteria</taxon>
        <taxon>Bacillati</taxon>
        <taxon>Actinomycetota</taxon>
        <taxon>Actinomycetes</taxon>
        <taxon>Micromonosporales</taxon>
        <taxon>Micromonosporaceae</taxon>
        <taxon>Micromonospora</taxon>
    </lineage>
</organism>
<name>A0ABV8KY39_9ACTN</name>
<sequence length="408" mass="45102">MTYRSVASRSAEVDKGLGVAYAHAARVTPGHPRLTKLVLELLVGRRIALVRDAGDGLDQSAPERCAITGEGLVLAEGGGLRGLAEAWCLGEFVVRDLDAILSRLASLMVALSRIPFYGYLRHPWHLLRASWRRGGSAEDTTKSLAKHYDLEAAFFRTFLDESLTYSCAIFRHSNDSLAAAQRNKYRSLTAALPDLRGASVLEIGCGWGGLAQFLAGQGALVTAVSASASQIAYCRSNRPESIRFVLGEYRSALSGKFDAAISCEMIEGVGGENAPEFMRRVSNCLNVGGTFALQAITTAHHRMLTSRPENSYIDKYIFPGGQILSERYILRCARRAGFSLYSRNSIGSSYATTLERWRSSFRDAREQLLDYGCSERFLRCWDLYFSMCMAGFSRGDMDCLQLVFRRVR</sequence>
<dbReference type="Pfam" id="PF02353">
    <property type="entry name" value="CMAS"/>
    <property type="match status" value="1"/>
</dbReference>
<dbReference type="EC" id="2.1.1.-" evidence="1"/>
<proteinExistence type="predicted"/>
<gene>
    <name evidence="1" type="ORF">ACFOX0_33380</name>
</gene>
<keyword evidence="1" id="KW-0489">Methyltransferase</keyword>
<reference evidence="2" key="1">
    <citation type="journal article" date="2019" name="Int. J. Syst. Evol. Microbiol.">
        <title>The Global Catalogue of Microorganisms (GCM) 10K type strain sequencing project: providing services to taxonomists for standard genome sequencing and annotation.</title>
        <authorList>
            <consortium name="The Broad Institute Genomics Platform"/>
            <consortium name="The Broad Institute Genome Sequencing Center for Infectious Disease"/>
            <person name="Wu L."/>
            <person name="Ma J."/>
        </authorList>
    </citation>
    <scope>NUCLEOTIDE SEQUENCE [LARGE SCALE GENOMIC DNA]</scope>
    <source>
        <strain evidence="2">2902at01</strain>
    </source>
</reference>
<dbReference type="EMBL" id="JBHSBN010000062">
    <property type="protein sequence ID" value="MFC4110792.1"/>
    <property type="molecule type" value="Genomic_DNA"/>
</dbReference>
<evidence type="ECO:0000313" key="2">
    <source>
        <dbReference type="Proteomes" id="UP001595868"/>
    </source>
</evidence>
<dbReference type="CDD" id="cd02440">
    <property type="entry name" value="AdoMet_MTases"/>
    <property type="match status" value="1"/>
</dbReference>
<dbReference type="InterPro" id="IPR029063">
    <property type="entry name" value="SAM-dependent_MTases_sf"/>
</dbReference>
<evidence type="ECO:0000313" key="1">
    <source>
        <dbReference type="EMBL" id="MFC4110792.1"/>
    </source>
</evidence>